<organism evidence="3">
    <name type="scientific">uncultured bacterium 22g15</name>
    <dbReference type="NCBI Taxonomy" id="1701356"/>
    <lineage>
        <taxon>Bacteria</taxon>
        <taxon>environmental samples</taxon>
    </lineage>
</organism>
<dbReference type="Gene3D" id="1.10.530.10">
    <property type="match status" value="1"/>
</dbReference>
<evidence type="ECO:0000313" key="3">
    <source>
        <dbReference type="EMBL" id="ALB76004.1"/>
    </source>
</evidence>
<evidence type="ECO:0000256" key="1">
    <source>
        <dbReference type="ARBA" id="ARBA00022801"/>
    </source>
</evidence>
<evidence type="ECO:0000259" key="2">
    <source>
        <dbReference type="SMART" id="SM00047"/>
    </source>
</evidence>
<keyword evidence="1" id="KW-0378">Hydrolase</keyword>
<dbReference type="PANTHER" id="PTHR33308">
    <property type="entry name" value="PEPTIDOGLYCAN HYDROLASE FLGJ"/>
    <property type="match status" value="1"/>
</dbReference>
<accession>A0A0M4BT72</accession>
<protein>
    <submittedName>
        <fullName evidence="3">Mannosyl-glycoendo-beta-N-acetylglucosaminidase family protein</fullName>
    </submittedName>
</protein>
<dbReference type="GO" id="GO:0004040">
    <property type="term" value="F:amidase activity"/>
    <property type="evidence" value="ECO:0007669"/>
    <property type="project" value="InterPro"/>
</dbReference>
<reference evidence="3" key="1">
    <citation type="journal article" date="2015" name="Proc. Natl. Acad. Sci. U.S.A.">
        <title>Functional metagenomic discovery of bacterial effectors in the human microbiome and isolation of commendamide, a GPCR G2A/132 agonist.</title>
        <authorList>
            <person name="Cohen L.J."/>
            <person name="Kang H.S."/>
            <person name="Chu J."/>
            <person name="Huang Y.H."/>
            <person name="Gordon E.A."/>
            <person name="Reddy B.V."/>
            <person name="Ternei M.A."/>
            <person name="Craig J.W."/>
            <person name="Brady S.F."/>
        </authorList>
    </citation>
    <scope>NUCLEOTIDE SEQUENCE</scope>
</reference>
<dbReference type="PANTHER" id="PTHR33308:SF9">
    <property type="entry name" value="PEPTIDOGLYCAN HYDROLASE FLGJ"/>
    <property type="match status" value="1"/>
</dbReference>
<dbReference type="AlphaFoldDB" id="A0A0M4BT72"/>
<name>A0A0M4BT72_9BACT</name>
<dbReference type="InterPro" id="IPR002901">
    <property type="entry name" value="MGlyc_endo_b_GlcNAc-like_dom"/>
</dbReference>
<feature type="domain" description="Mannosyl-glycoprotein endo-beta-N-acetylglucosamidase-like" evidence="2">
    <location>
        <begin position="1"/>
        <end position="154"/>
    </location>
</feature>
<dbReference type="EMBL" id="KT336254">
    <property type="protein sequence ID" value="ALB76004.1"/>
    <property type="molecule type" value="Genomic_DNA"/>
</dbReference>
<dbReference type="SMART" id="SM00047">
    <property type="entry name" value="LYZ2"/>
    <property type="match status" value="1"/>
</dbReference>
<proteinExistence type="predicted"/>
<dbReference type="InterPro" id="IPR051056">
    <property type="entry name" value="Glycosyl_Hydrolase_73"/>
</dbReference>
<dbReference type="Pfam" id="PF01832">
    <property type="entry name" value="Glucosaminidase"/>
    <property type="match status" value="1"/>
</dbReference>
<sequence length="175" mass="20203">MDKKINFLHTCREAAAEAEKLFGMNARIILAQGALESGWGTSMLATEHHNFFGLMGYGASNAYWHGQRATFETAYGTHHFRHYEATHLSFLDFARLIRSAYPRAYHFSFQPEAYAKEIAYSPYISEQNGDNRDLYRRNIIALEAEIGKQLELFQWTMNNGQLNHKSHHEQTKTNP</sequence>